<dbReference type="Proteomes" id="UP001175000">
    <property type="component" value="Unassembled WGS sequence"/>
</dbReference>
<accession>A0AA40C4G0</accession>
<feature type="region of interest" description="Disordered" evidence="1">
    <location>
        <begin position="47"/>
        <end position="76"/>
    </location>
</feature>
<name>A0AA40C4G0_9PEZI</name>
<dbReference type="EMBL" id="JAULSU010000003">
    <property type="protein sequence ID" value="KAK0623933.1"/>
    <property type="molecule type" value="Genomic_DNA"/>
</dbReference>
<sequence>MEASTELHHIPNWRWWDDFLSGLSRQAGDRITNPLTLHGGNFRQAPLITSLPSEDNPSATSKPQRSKGSSLPFPTSTPSFTSPEYLSVLDPLVAHPTRLNSLTLFQDRAHNPRHGYFPTPYIPGTSTRRALGVRLAKISETARIEHLSVAFLVDAVDFFHQFRHGVSASARLWNNFKTLCLTAHRLNRHESKKKLEAILIRRGRAASLMPALESMAIWNAADDEFLCLVYERERPRPFGGAILTLCSSWFRFIRVEEPESFAAAVDGVLKCLLEGIEIAHPVTGHQMKGEGTVLHPEVMQRLEEEGDGGMEGA</sequence>
<dbReference type="Pfam" id="PF20183">
    <property type="entry name" value="DUF6546"/>
    <property type="match status" value="1"/>
</dbReference>
<reference evidence="3" key="1">
    <citation type="submission" date="2023-06" db="EMBL/GenBank/DDBJ databases">
        <title>Genome-scale phylogeny and comparative genomics of the fungal order Sordariales.</title>
        <authorList>
            <consortium name="Lawrence Berkeley National Laboratory"/>
            <person name="Hensen N."/>
            <person name="Bonometti L."/>
            <person name="Westerberg I."/>
            <person name="Brannstrom I.O."/>
            <person name="Guillou S."/>
            <person name="Cros-Aarteil S."/>
            <person name="Calhoun S."/>
            <person name="Haridas S."/>
            <person name="Kuo A."/>
            <person name="Mondo S."/>
            <person name="Pangilinan J."/>
            <person name="Riley R."/>
            <person name="Labutti K."/>
            <person name="Andreopoulos B."/>
            <person name="Lipzen A."/>
            <person name="Chen C."/>
            <person name="Yanf M."/>
            <person name="Daum C."/>
            <person name="Ng V."/>
            <person name="Clum A."/>
            <person name="Steindorff A."/>
            <person name="Ohm R."/>
            <person name="Martin F."/>
            <person name="Silar P."/>
            <person name="Natvig D."/>
            <person name="Lalanne C."/>
            <person name="Gautier V."/>
            <person name="Ament-Velasquez S.L."/>
            <person name="Kruys A."/>
            <person name="Hutchinson M.I."/>
            <person name="Powell A.J."/>
            <person name="Barry K."/>
            <person name="Miller A.N."/>
            <person name="Grigoriev I.V."/>
            <person name="Debuchy R."/>
            <person name="Gladieux P."/>
            <person name="Thoren M.H."/>
            <person name="Johannesson H."/>
        </authorList>
    </citation>
    <scope>NUCLEOTIDE SEQUENCE</scope>
    <source>
        <strain evidence="3">CBS 606.72</strain>
    </source>
</reference>
<feature type="domain" description="DUF6546" evidence="2">
    <location>
        <begin position="95"/>
        <end position="249"/>
    </location>
</feature>
<feature type="compositionally biased region" description="Polar residues" evidence="1">
    <location>
        <begin position="50"/>
        <end position="68"/>
    </location>
</feature>
<gene>
    <name evidence="3" type="ORF">B0T14DRAFT_495323</name>
</gene>
<comment type="caution">
    <text evidence="3">The sequence shown here is derived from an EMBL/GenBank/DDBJ whole genome shotgun (WGS) entry which is preliminary data.</text>
</comment>
<evidence type="ECO:0000259" key="2">
    <source>
        <dbReference type="Pfam" id="PF20183"/>
    </source>
</evidence>
<proteinExistence type="predicted"/>
<evidence type="ECO:0000256" key="1">
    <source>
        <dbReference type="SAM" id="MobiDB-lite"/>
    </source>
</evidence>
<organism evidence="3 4">
    <name type="scientific">Immersiella caudata</name>
    <dbReference type="NCBI Taxonomy" id="314043"/>
    <lineage>
        <taxon>Eukaryota</taxon>
        <taxon>Fungi</taxon>
        <taxon>Dikarya</taxon>
        <taxon>Ascomycota</taxon>
        <taxon>Pezizomycotina</taxon>
        <taxon>Sordariomycetes</taxon>
        <taxon>Sordariomycetidae</taxon>
        <taxon>Sordariales</taxon>
        <taxon>Lasiosphaeriaceae</taxon>
        <taxon>Immersiella</taxon>
    </lineage>
</organism>
<protein>
    <recommendedName>
        <fullName evidence="2">DUF6546 domain-containing protein</fullName>
    </recommendedName>
</protein>
<evidence type="ECO:0000313" key="4">
    <source>
        <dbReference type="Proteomes" id="UP001175000"/>
    </source>
</evidence>
<dbReference type="InterPro" id="IPR046676">
    <property type="entry name" value="DUF6546"/>
</dbReference>
<evidence type="ECO:0000313" key="3">
    <source>
        <dbReference type="EMBL" id="KAK0623933.1"/>
    </source>
</evidence>
<dbReference type="AlphaFoldDB" id="A0AA40C4G0"/>
<keyword evidence="4" id="KW-1185">Reference proteome</keyword>